<dbReference type="Proteomes" id="UP001224775">
    <property type="component" value="Unassembled WGS sequence"/>
</dbReference>
<feature type="region of interest" description="Disordered" evidence="2">
    <location>
        <begin position="339"/>
        <end position="380"/>
    </location>
</feature>
<feature type="region of interest" description="Disordered" evidence="2">
    <location>
        <begin position="226"/>
        <end position="258"/>
    </location>
</feature>
<dbReference type="PANTHER" id="PTHR46518">
    <property type="entry name" value="COILED-COIL DOMAIN-CONTAINING PROTEIN 151"/>
    <property type="match status" value="1"/>
</dbReference>
<evidence type="ECO:0000256" key="2">
    <source>
        <dbReference type="SAM" id="MobiDB-lite"/>
    </source>
</evidence>
<dbReference type="GO" id="GO:0036064">
    <property type="term" value="C:ciliary basal body"/>
    <property type="evidence" value="ECO:0007669"/>
    <property type="project" value="TreeGrafter"/>
</dbReference>
<dbReference type="GO" id="GO:0097542">
    <property type="term" value="C:ciliary tip"/>
    <property type="evidence" value="ECO:0007669"/>
    <property type="project" value="TreeGrafter"/>
</dbReference>
<keyword evidence="4" id="KW-1185">Reference proteome</keyword>
<feature type="coiled-coil region" evidence="1">
    <location>
        <begin position="659"/>
        <end position="694"/>
    </location>
</feature>
<evidence type="ECO:0000256" key="1">
    <source>
        <dbReference type="SAM" id="Coils"/>
    </source>
</evidence>
<feature type="region of interest" description="Disordered" evidence="2">
    <location>
        <begin position="928"/>
        <end position="958"/>
    </location>
</feature>
<feature type="compositionally biased region" description="Basic and acidic residues" evidence="2">
    <location>
        <begin position="339"/>
        <end position="357"/>
    </location>
</feature>
<dbReference type="InterPro" id="IPR033192">
    <property type="entry name" value="ODAD3"/>
</dbReference>
<name>A0AAD8YHQ5_9STRA</name>
<feature type="non-terminal residue" evidence="3">
    <location>
        <position position="1"/>
    </location>
</feature>
<evidence type="ECO:0000313" key="3">
    <source>
        <dbReference type="EMBL" id="KAK1745492.1"/>
    </source>
</evidence>
<reference evidence="3" key="1">
    <citation type="submission" date="2023-06" db="EMBL/GenBank/DDBJ databases">
        <title>Survivors Of The Sea: Transcriptome response of Skeletonema marinoi to long-term dormancy.</title>
        <authorList>
            <person name="Pinder M.I.M."/>
            <person name="Kourtchenko O."/>
            <person name="Robertson E.K."/>
            <person name="Larsson T."/>
            <person name="Maumus F."/>
            <person name="Osuna-Cruz C.M."/>
            <person name="Vancaester E."/>
            <person name="Stenow R."/>
            <person name="Vandepoele K."/>
            <person name="Ploug H."/>
            <person name="Bruchert V."/>
            <person name="Godhe A."/>
            <person name="Topel M."/>
        </authorList>
    </citation>
    <scope>NUCLEOTIDE SEQUENCE</scope>
    <source>
        <strain evidence="3">R05AC</strain>
    </source>
</reference>
<dbReference type="GO" id="GO:0035253">
    <property type="term" value="C:ciliary rootlet"/>
    <property type="evidence" value="ECO:0007669"/>
    <property type="project" value="TreeGrafter"/>
</dbReference>
<feature type="coiled-coil region" evidence="1">
    <location>
        <begin position="484"/>
        <end position="511"/>
    </location>
</feature>
<sequence length="977" mass="111071">KDPRHTGDLSSYWQSIPDPPMFADTDSGSASSSSNNKFVICNDDDIGGDEDDHHQKTKYLQQSAVTLSASTAVDEIYDQPAASITAKKRLRDVTNRQQQPSIETRKKKQRRSLLLPSDDNESSTAAAAADLQPLSSISSSQHDAAATSKVTASDTASSFSHSDNNNNNDDKRTQQRLIQLVREYCALPTTNNNHQRIHSQQAREIERLSSYPMPGKKFHLPIIQTQTTTESSCKNNNEYDDGDNGDDGERKQSSTTTKTKVTFKQEFILHLKPIVQEMEHRKETDMMESRSATQCEMHKNKGRCYYFDIDTGEEVDSREYERRYLRWIERRRVERLDDNRRRRERDDEVDKCGKNDEELVLSSPQLEDAEEEGSSDCESSFDMDQSVNMDESMMSSQYNIRKRQLPSCAPFKSKTSSTGIISSKQFTRHELEDASRRFKTKDIAAMAASRQRAILAVQKQREAQQRGSGHVDASGQMRSLDVGVKLCARKYNDAKAEADKLEDEVRSRCDDLIGLERESKALHEMVEGNNSDARKITRLSAEIEATNDSSDGVLLYRHQLNYMRQRVRKNSVTMDSHVEEMSDTLSSAEKEREWRKKMLAEVESGLSCASIELEETIQDTKIAEDRRVCELITLRLEAEDAARMEEWNRERMNTNLALHESFRDTNKDERERLQKAMRERKAQLQLLHKSLEQNAVKLGEVDECFAHIKQTTGVNSLKEMIMKISQHDTTRQRLVKENKEAEDRLKEAKQSLSNDQDSLDRMKTNGVGDIEWNRDVLEEIQASIADEKAEVKIAKSANERLGELLVGIRQGSNGLFNRLLPFHSTLFLAEEAPKFGDIDLTNATQVASEVLEVIQFTEKTLGKILSEIGGIRLVPKLDSGSQSRPQTPGQDLNCRVSPKATAVDRQDVVIHTASRDKGATIEDTPTRRELKSNSETLRERHRTKHHTTQEKVALYASPKKDISDRVKSVLEEKLSLD</sequence>
<proteinExistence type="predicted"/>
<dbReference type="GO" id="GO:0003341">
    <property type="term" value="P:cilium movement"/>
    <property type="evidence" value="ECO:0007669"/>
    <property type="project" value="InterPro"/>
</dbReference>
<dbReference type="GO" id="GO:0036158">
    <property type="term" value="P:outer dynein arm assembly"/>
    <property type="evidence" value="ECO:0007669"/>
    <property type="project" value="InterPro"/>
</dbReference>
<feature type="region of interest" description="Disordered" evidence="2">
    <location>
        <begin position="1"/>
        <end position="54"/>
    </location>
</feature>
<keyword evidence="1" id="KW-0175">Coiled coil</keyword>
<evidence type="ECO:0000313" key="4">
    <source>
        <dbReference type="Proteomes" id="UP001224775"/>
    </source>
</evidence>
<feature type="region of interest" description="Disordered" evidence="2">
    <location>
        <begin position="744"/>
        <end position="764"/>
    </location>
</feature>
<gene>
    <name evidence="3" type="ORF">QTG54_003416</name>
</gene>
<dbReference type="PANTHER" id="PTHR46518:SF1">
    <property type="entry name" value="OUTER DYNEIN ARM-DOCKING COMPLEX SUBUNIT 3"/>
    <property type="match status" value="1"/>
</dbReference>
<dbReference type="AlphaFoldDB" id="A0AAD8YHQ5"/>
<feature type="region of interest" description="Disordered" evidence="2">
    <location>
        <begin position="88"/>
        <end position="170"/>
    </location>
</feature>
<feature type="compositionally biased region" description="Polar residues" evidence="2">
    <location>
        <begin position="133"/>
        <end position="162"/>
    </location>
</feature>
<feature type="compositionally biased region" description="Basic and acidic residues" evidence="2">
    <location>
        <begin position="928"/>
        <end position="938"/>
    </location>
</feature>
<comment type="caution">
    <text evidence="3">The sequence shown here is derived from an EMBL/GenBank/DDBJ whole genome shotgun (WGS) entry which is preliminary data.</text>
</comment>
<dbReference type="EMBL" id="JATAAI010000005">
    <property type="protein sequence ID" value="KAK1745492.1"/>
    <property type="molecule type" value="Genomic_DNA"/>
</dbReference>
<accession>A0AAD8YHQ5</accession>
<feature type="compositionally biased region" description="Acidic residues" evidence="2">
    <location>
        <begin position="367"/>
        <end position="380"/>
    </location>
</feature>
<protein>
    <submittedName>
        <fullName evidence="3">Uncharacterized protein</fullName>
    </submittedName>
</protein>
<organism evidence="3 4">
    <name type="scientific">Skeletonema marinoi</name>
    <dbReference type="NCBI Taxonomy" id="267567"/>
    <lineage>
        <taxon>Eukaryota</taxon>
        <taxon>Sar</taxon>
        <taxon>Stramenopiles</taxon>
        <taxon>Ochrophyta</taxon>
        <taxon>Bacillariophyta</taxon>
        <taxon>Coscinodiscophyceae</taxon>
        <taxon>Thalassiosirophycidae</taxon>
        <taxon>Thalassiosirales</taxon>
        <taxon>Skeletonemataceae</taxon>
        <taxon>Skeletonema</taxon>
        <taxon>Skeletonema marinoi-dohrnii complex</taxon>
    </lineage>
</organism>